<evidence type="ECO:0000313" key="4">
    <source>
        <dbReference type="Proteomes" id="UP000019426"/>
    </source>
</evidence>
<dbReference type="RefSeq" id="WP_156930483.1">
    <property type="nucleotide sequence ID" value="NZ_HG917868.1"/>
</dbReference>
<dbReference type="STRING" id="1216932.CM240_0112"/>
<dbReference type="OrthoDB" id="1944233at2"/>
<feature type="transmembrane region" description="Helical" evidence="1">
    <location>
        <begin position="197"/>
        <end position="214"/>
    </location>
</feature>
<dbReference type="HOGENOM" id="CLU_1270447_0_0_9"/>
<evidence type="ECO:0000256" key="1">
    <source>
        <dbReference type="SAM" id="Phobius"/>
    </source>
</evidence>
<feature type="chain" id="PRO_5039221353" description="Secreted protein" evidence="2">
    <location>
        <begin position="28"/>
        <end position="224"/>
    </location>
</feature>
<evidence type="ECO:0008006" key="5">
    <source>
        <dbReference type="Google" id="ProtNLM"/>
    </source>
</evidence>
<sequence length="224" mass="25512">MSNMLNKTKKMLLLCIVTICVICFTSAGVLGSEDDNYIYSKEKEGVWKPSDIVNKTFTIDNIWGEKCYLQGISFKRSYISDVNSGKVYSFDEAKEEGILDTEYNINIAKENKNIYSGKISDLADRDINFEEPIFMDINSKVDFNMNISFNSLSGNEFQNKNYEYILYPNAFTVAVEKDNVITKKLTKTGSIFNKQTLILEASILIIMGVIFAKISKINRRGDRV</sequence>
<dbReference type="AlphaFoldDB" id="W6RRT4"/>
<feature type="signal peptide" evidence="2">
    <location>
        <begin position="1"/>
        <end position="27"/>
    </location>
</feature>
<dbReference type="PATRIC" id="fig|1216932.3.peg.98"/>
<name>W6RRT4_9CLOT</name>
<keyword evidence="1" id="KW-0472">Membrane</keyword>
<evidence type="ECO:0000256" key="2">
    <source>
        <dbReference type="SAM" id="SignalP"/>
    </source>
</evidence>
<organism evidence="3 4">
    <name type="scientific">Clostridium bornimense</name>
    <dbReference type="NCBI Taxonomy" id="1216932"/>
    <lineage>
        <taxon>Bacteria</taxon>
        <taxon>Bacillati</taxon>
        <taxon>Bacillota</taxon>
        <taxon>Clostridia</taxon>
        <taxon>Eubacteriales</taxon>
        <taxon>Clostridiaceae</taxon>
        <taxon>Clostridium</taxon>
    </lineage>
</organism>
<keyword evidence="2" id="KW-0732">Signal</keyword>
<proteinExistence type="predicted"/>
<dbReference type="EMBL" id="HG917868">
    <property type="protein sequence ID" value="CDM67291.1"/>
    <property type="molecule type" value="Genomic_DNA"/>
</dbReference>
<keyword evidence="1" id="KW-1133">Transmembrane helix</keyword>
<protein>
    <recommendedName>
        <fullName evidence="5">Secreted protein</fullName>
    </recommendedName>
</protein>
<dbReference type="KEGG" id="clt:CM240_0112"/>
<reference evidence="3 4" key="1">
    <citation type="submission" date="2013-11" db="EMBL/GenBank/DDBJ databases">
        <title>Complete genome sequence of Clostridum sp. M2/40.</title>
        <authorList>
            <person name="Wibberg D."/>
            <person name="Puehler A."/>
            <person name="Schlueter A."/>
        </authorList>
    </citation>
    <scope>NUCLEOTIDE SEQUENCE [LARGE SCALE GENOMIC DNA]</scope>
    <source>
        <strain evidence="4">M2/40</strain>
    </source>
</reference>
<keyword evidence="1" id="KW-0812">Transmembrane</keyword>
<dbReference type="Proteomes" id="UP000019426">
    <property type="component" value="Chromosome M2/40_rep1"/>
</dbReference>
<keyword evidence="4" id="KW-1185">Reference proteome</keyword>
<evidence type="ECO:0000313" key="3">
    <source>
        <dbReference type="EMBL" id="CDM67291.1"/>
    </source>
</evidence>
<accession>W6RRT4</accession>
<gene>
    <name evidence="3" type="ORF">CM240_0112</name>
</gene>